<evidence type="ECO:0000313" key="3">
    <source>
        <dbReference type="Proteomes" id="UP000184342"/>
    </source>
</evidence>
<name>A0A1M6AK14_9FIRM</name>
<dbReference type="EMBL" id="FQYT01000002">
    <property type="protein sequence ID" value="SHI36757.1"/>
    <property type="molecule type" value="Genomic_DNA"/>
</dbReference>
<keyword evidence="3" id="KW-1185">Reference proteome</keyword>
<dbReference type="OrthoDB" id="9806902at2"/>
<dbReference type="PANTHER" id="PTHR11614">
    <property type="entry name" value="PHOSPHOLIPASE-RELATED"/>
    <property type="match status" value="1"/>
</dbReference>
<dbReference type="Proteomes" id="UP000184342">
    <property type="component" value="Unassembled WGS sequence"/>
</dbReference>
<proteinExistence type="predicted"/>
<dbReference type="SUPFAM" id="SSF53474">
    <property type="entry name" value="alpha/beta-Hydrolases"/>
    <property type="match status" value="1"/>
</dbReference>
<reference evidence="2 3" key="1">
    <citation type="submission" date="2016-11" db="EMBL/GenBank/DDBJ databases">
        <authorList>
            <person name="Jaros S."/>
            <person name="Januszkiewicz K."/>
            <person name="Wedrychowicz H."/>
        </authorList>
    </citation>
    <scope>NUCLEOTIDE SEQUENCE [LARGE SCALE GENOMIC DNA]</scope>
    <source>
        <strain evidence="2 3">DSM 15970</strain>
    </source>
</reference>
<dbReference type="InterPro" id="IPR051044">
    <property type="entry name" value="MAG_DAG_Lipase"/>
</dbReference>
<dbReference type="RefSeq" id="WP_073992485.1">
    <property type="nucleotide sequence ID" value="NZ_FQYT01000002.1"/>
</dbReference>
<sequence length="295" mass="33138">MKNLPNHVTILTPPPGTDIVGTIQFVHGMAEHRQRYIEVMNFFTLNGYVCAISDLRGHGDNITRMDDLGYFGEDGLNLLVKDIHDITLYLKGSFPDLPFFLIGHSLGSLIARVYAKTYDSFLTGLILTGSPSDSPVKGAARILIKGLSLFKGARYKSPFMGNLVTGPFSRKFPEDGSCNSWITADPQVWRKYDSDEKCGFLFTLNGYEVLMNLLAAVYSPDGWKLNNPALPVVFLSGEDDPCMTDMAGFLKAVQTMKDAGYINVTYRIYKNRRHEILNDYEKEKVFEDILEYLTV</sequence>
<dbReference type="Pfam" id="PF12146">
    <property type="entry name" value="Hydrolase_4"/>
    <property type="match status" value="1"/>
</dbReference>
<keyword evidence="2" id="KW-0378">Hydrolase</keyword>
<feature type="domain" description="Serine aminopeptidase S33" evidence="1">
    <location>
        <begin position="21"/>
        <end position="280"/>
    </location>
</feature>
<dbReference type="STRING" id="1122934.SAMN02745691_00188"/>
<dbReference type="Gene3D" id="3.40.50.1820">
    <property type="entry name" value="alpha/beta hydrolase"/>
    <property type="match status" value="1"/>
</dbReference>
<evidence type="ECO:0000259" key="1">
    <source>
        <dbReference type="Pfam" id="PF12146"/>
    </source>
</evidence>
<dbReference type="InterPro" id="IPR022742">
    <property type="entry name" value="Hydrolase_4"/>
</dbReference>
<dbReference type="InterPro" id="IPR029058">
    <property type="entry name" value="AB_hydrolase_fold"/>
</dbReference>
<dbReference type="AlphaFoldDB" id="A0A1M6AK14"/>
<accession>A0A1M6AK14</accession>
<dbReference type="GO" id="GO:0016787">
    <property type="term" value="F:hydrolase activity"/>
    <property type="evidence" value="ECO:0007669"/>
    <property type="project" value="UniProtKB-KW"/>
</dbReference>
<organism evidence="2 3">
    <name type="scientific">Parasporobacterium paucivorans DSM 15970</name>
    <dbReference type="NCBI Taxonomy" id="1122934"/>
    <lineage>
        <taxon>Bacteria</taxon>
        <taxon>Bacillati</taxon>
        <taxon>Bacillota</taxon>
        <taxon>Clostridia</taxon>
        <taxon>Lachnospirales</taxon>
        <taxon>Lachnospiraceae</taxon>
        <taxon>Parasporobacterium</taxon>
    </lineage>
</organism>
<evidence type="ECO:0000313" key="2">
    <source>
        <dbReference type="EMBL" id="SHI36757.1"/>
    </source>
</evidence>
<protein>
    <submittedName>
        <fullName evidence="2">Lysophospholipase, alpha-beta hydrolase superfamily</fullName>
    </submittedName>
</protein>
<gene>
    <name evidence="2" type="ORF">SAMN02745691_00188</name>
</gene>